<keyword evidence="2" id="KW-1185">Reference proteome</keyword>
<proteinExistence type="predicted"/>
<reference evidence="1 2" key="1">
    <citation type="submission" date="2011-03" db="EMBL/GenBank/DDBJ databases">
        <authorList>
            <person name="Weinstock G."/>
            <person name="Sodergren E."/>
            <person name="Clifton S."/>
            <person name="Fulton L."/>
            <person name="Fulton B."/>
            <person name="Courtney L."/>
            <person name="Fronick C."/>
            <person name="Harrison M."/>
            <person name="Strong C."/>
            <person name="Farmer C."/>
            <person name="Delahaunty K."/>
            <person name="Markovic C."/>
            <person name="Hall O."/>
            <person name="Minx P."/>
            <person name="Tomlinson C."/>
            <person name="Mitreva M."/>
            <person name="Hou S."/>
            <person name="Chen J."/>
            <person name="Wollam A."/>
            <person name="Pepin K.H."/>
            <person name="Johnson M."/>
            <person name="Bhonagiri V."/>
            <person name="Zhang X."/>
            <person name="Suruliraj S."/>
            <person name="Warren W."/>
            <person name="Chinwalla A."/>
            <person name="Mardis E.R."/>
            <person name="Wilson R.K."/>
        </authorList>
    </citation>
    <scope>NUCLEOTIDE SEQUENCE [LARGE SCALE GENOMIC DNA]</scope>
    <source>
        <strain evidence="1 2">YIT 11840</strain>
    </source>
</reference>
<dbReference type="HOGENOM" id="CLU_3313969_0_0_10"/>
<accession>G5SQE7</accession>
<protein>
    <submittedName>
        <fullName evidence="1">Uncharacterized protein</fullName>
    </submittedName>
</protein>
<gene>
    <name evidence="1" type="ORF">HMPREF9441_01586</name>
</gene>
<dbReference type="AlphaFoldDB" id="G5SQE7"/>
<sequence>MCLHQWFCIRISCKFNKYFLLVVSCRAESCPVYGFLFPL</sequence>
<comment type="caution">
    <text evidence="1">The sequence shown here is derived from an EMBL/GenBank/DDBJ whole genome shotgun (WGS) entry which is preliminary data.</text>
</comment>
<evidence type="ECO:0000313" key="2">
    <source>
        <dbReference type="Proteomes" id="UP000003598"/>
    </source>
</evidence>
<evidence type="ECO:0000313" key="1">
    <source>
        <dbReference type="EMBL" id="EHH00351.1"/>
    </source>
</evidence>
<name>G5SQE7_9BACT</name>
<organism evidence="1 2">
    <name type="scientific">Paraprevotella clara YIT 11840</name>
    <dbReference type="NCBI Taxonomy" id="762968"/>
    <lineage>
        <taxon>Bacteria</taxon>
        <taxon>Pseudomonadati</taxon>
        <taxon>Bacteroidota</taxon>
        <taxon>Bacteroidia</taxon>
        <taxon>Bacteroidales</taxon>
        <taxon>Prevotellaceae</taxon>
        <taxon>Paraprevotella</taxon>
    </lineage>
</organism>
<dbReference type="EMBL" id="AFFY01000022">
    <property type="protein sequence ID" value="EHH00351.1"/>
    <property type="molecule type" value="Genomic_DNA"/>
</dbReference>
<dbReference type="Proteomes" id="UP000003598">
    <property type="component" value="Unassembled WGS sequence"/>
</dbReference>